<reference evidence="1 2" key="1">
    <citation type="journal article" date="2019" name="Int. J. Syst. Evol. Microbiol.">
        <title>Streptomyces cadmiisoli sp. nov., a novel actinomycete isolated from cadmium-contaminated soil.</title>
        <authorList>
            <person name="Li K."/>
            <person name="Tang X."/>
            <person name="Zhao J."/>
            <person name="Guo Y."/>
            <person name="Tang Y."/>
            <person name="Gao J."/>
        </authorList>
    </citation>
    <scope>NUCLEOTIDE SEQUENCE [LARGE SCALE GENOMIC DNA]</scope>
    <source>
        <strain evidence="1 2">ZFG47</strain>
    </source>
</reference>
<evidence type="ECO:0000313" key="1">
    <source>
        <dbReference type="EMBL" id="AWW35474.1"/>
    </source>
</evidence>
<sequence>MHRRTFLTATDPDGRAVAARLRIGSGNAEDVTAAGRGRPLFGGERPHPPHRGAAMRLRGLTAAGMCIAYATDEIGAVEEERVTFRPSGDVAVVGRARRTDARVFFEGRRTALRERRPEFTVYRG</sequence>
<keyword evidence="2" id="KW-1185">Reference proteome</keyword>
<dbReference type="AlphaFoldDB" id="A0A2Z4IRT0"/>
<evidence type="ECO:0000313" key="2">
    <source>
        <dbReference type="Proteomes" id="UP000249616"/>
    </source>
</evidence>
<gene>
    <name evidence="1" type="ORF">DN051_01285</name>
</gene>
<dbReference type="RefSeq" id="WP_112437654.1">
    <property type="nucleotide sequence ID" value="NZ_CP030073.1"/>
</dbReference>
<dbReference type="KEGG" id="scad:DN051_01285"/>
<organism evidence="1 2">
    <name type="scientific">Streptomyces cadmiisoli</name>
    <dbReference type="NCBI Taxonomy" id="2184053"/>
    <lineage>
        <taxon>Bacteria</taxon>
        <taxon>Bacillati</taxon>
        <taxon>Actinomycetota</taxon>
        <taxon>Actinomycetes</taxon>
        <taxon>Kitasatosporales</taxon>
        <taxon>Streptomycetaceae</taxon>
        <taxon>Streptomyces</taxon>
        <taxon>Streptomyces aurantiacus group</taxon>
    </lineage>
</organism>
<accession>A0A2Z4IRT0</accession>
<dbReference type="EMBL" id="CP030073">
    <property type="protein sequence ID" value="AWW35474.1"/>
    <property type="molecule type" value="Genomic_DNA"/>
</dbReference>
<proteinExistence type="predicted"/>
<name>A0A2Z4IRT0_9ACTN</name>
<dbReference type="Proteomes" id="UP000249616">
    <property type="component" value="Chromosome"/>
</dbReference>
<protein>
    <submittedName>
        <fullName evidence="1">Uncharacterized protein</fullName>
    </submittedName>
</protein>